<dbReference type="EMBL" id="CAKMRJ010005523">
    <property type="protein sequence ID" value="CAH1447526.1"/>
    <property type="molecule type" value="Genomic_DNA"/>
</dbReference>
<evidence type="ECO:0000313" key="3">
    <source>
        <dbReference type="Proteomes" id="UP001157418"/>
    </source>
</evidence>
<evidence type="ECO:0000256" key="1">
    <source>
        <dbReference type="SAM" id="Phobius"/>
    </source>
</evidence>
<reference evidence="2 3" key="1">
    <citation type="submission" date="2022-01" db="EMBL/GenBank/DDBJ databases">
        <authorList>
            <person name="Xiong W."/>
            <person name="Schranz E."/>
        </authorList>
    </citation>
    <scope>NUCLEOTIDE SEQUENCE [LARGE SCALE GENOMIC DNA]</scope>
</reference>
<accession>A0AAU9PBF7</accession>
<keyword evidence="1" id="KW-0812">Transmembrane</keyword>
<feature type="transmembrane region" description="Helical" evidence="1">
    <location>
        <begin position="49"/>
        <end position="68"/>
    </location>
</feature>
<gene>
    <name evidence="2" type="ORF">LVIROSA_LOCUS33130</name>
</gene>
<dbReference type="Proteomes" id="UP001157418">
    <property type="component" value="Unassembled WGS sequence"/>
</dbReference>
<organism evidence="2 3">
    <name type="scientific">Lactuca virosa</name>
    <dbReference type="NCBI Taxonomy" id="75947"/>
    <lineage>
        <taxon>Eukaryota</taxon>
        <taxon>Viridiplantae</taxon>
        <taxon>Streptophyta</taxon>
        <taxon>Embryophyta</taxon>
        <taxon>Tracheophyta</taxon>
        <taxon>Spermatophyta</taxon>
        <taxon>Magnoliopsida</taxon>
        <taxon>eudicotyledons</taxon>
        <taxon>Gunneridae</taxon>
        <taxon>Pentapetalae</taxon>
        <taxon>asterids</taxon>
        <taxon>campanulids</taxon>
        <taxon>Asterales</taxon>
        <taxon>Asteraceae</taxon>
        <taxon>Cichorioideae</taxon>
        <taxon>Cichorieae</taxon>
        <taxon>Lactucinae</taxon>
        <taxon>Lactuca</taxon>
    </lineage>
</organism>
<keyword evidence="3" id="KW-1185">Reference proteome</keyword>
<evidence type="ECO:0000313" key="2">
    <source>
        <dbReference type="EMBL" id="CAH1447526.1"/>
    </source>
</evidence>
<dbReference type="AlphaFoldDB" id="A0AAU9PBF7"/>
<comment type="caution">
    <text evidence="2">The sequence shown here is derived from an EMBL/GenBank/DDBJ whole genome shotgun (WGS) entry which is preliminary data.</text>
</comment>
<sequence length="77" mass="8990">MLCVCAIVPKWDHLKRSKLNNYDDVIESSSTQYSYHKVFPSFGFHLRTHFSPLGCYCFSYGFIFNLLISRDSINHHG</sequence>
<name>A0AAU9PBF7_9ASTR</name>
<proteinExistence type="predicted"/>
<protein>
    <submittedName>
        <fullName evidence="2">Uncharacterized protein</fullName>
    </submittedName>
</protein>
<keyword evidence="1" id="KW-0472">Membrane</keyword>
<keyword evidence="1" id="KW-1133">Transmembrane helix</keyword>